<accession>A0A8H5LHA9</accession>
<name>A0A8H5LHA9_9AGAR</name>
<evidence type="ECO:0000313" key="1">
    <source>
        <dbReference type="EMBL" id="KAF5357099.1"/>
    </source>
</evidence>
<dbReference type="OrthoDB" id="3068460at2759"/>
<proteinExistence type="predicted"/>
<gene>
    <name evidence="1" type="ORF">D9756_006568</name>
</gene>
<dbReference type="EMBL" id="JAACJO010000006">
    <property type="protein sequence ID" value="KAF5357099.1"/>
    <property type="molecule type" value="Genomic_DNA"/>
</dbReference>
<organism evidence="1 2">
    <name type="scientific">Leucocoprinus leucothites</name>
    <dbReference type="NCBI Taxonomy" id="201217"/>
    <lineage>
        <taxon>Eukaryota</taxon>
        <taxon>Fungi</taxon>
        <taxon>Dikarya</taxon>
        <taxon>Basidiomycota</taxon>
        <taxon>Agaricomycotina</taxon>
        <taxon>Agaricomycetes</taxon>
        <taxon>Agaricomycetidae</taxon>
        <taxon>Agaricales</taxon>
        <taxon>Agaricineae</taxon>
        <taxon>Agaricaceae</taxon>
        <taxon>Leucocoprinus</taxon>
    </lineage>
</organism>
<reference evidence="1 2" key="1">
    <citation type="journal article" date="2020" name="ISME J.">
        <title>Uncovering the hidden diversity of litter-decomposition mechanisms in mushroom-forming fungi.</title>
        <authorList>
            <person name="Floudas D."/>
            <person name="Bentzer J."/>
            <person name="Ahren D."/>
            <person name="Johansson T."/>
            <person name="Persson P."/>
            <person name="Tunlid A."/>
        </authorList>
    </citation>
    <scope>NUCLEOTIDE SEQUENCE [LARGE SCALE GENOMIC DNA]</scope>
    <source>
        <strain evidence="1 2">CBS 146.42</strain>
    </source>
</reference>
<keyword evidence="2" id="KW-1185">Reference proteome</keyword>
<comment type="caution">
    <text evidence="1">The sequence shown here is derived from an EMBL/GenBank/DDBJ whole genome shotgun (WGS) entry which is preliminary data.</text>
</comment>
<dbReference type="AlphaFoldDB" id="A0A8H5LHA9"/>
<sequence>MMAMDFKNMPMSKKMGLQFTASLAVAGVVFYLAKRNVASKRKAELDEYRADFDYVGLPFGELGAGRIEFLQGPTNPPIVVFRK</sequence>
<protein>
    <submittedName>
        <fullName evidence="1">Uncharacterized protein</fullName>
    </submittedName>
</protein>
<dbReference type="Proteomes" id="UP000559027">
    <property type="component" value="Unassembled WGS sequence"/>
</dbReference>
<evidence type="ECO:0000313" key="2">
    <source>
        <dbReference type="Proteomes" id="UP000559027"/>
    </source>
</evidence>